<evidence type="ECO:0000256" key="1">
    <source>
        <dbReference type="SAM" id="Phobius"/>
    </source>
</evidence>
<dbReference type="EMBL" id="JACDTY010000015">
    <property type="protein sequence ID" value="MBA1143610.1"/>
    <property type="molecule type" value="Genomic_DNA"/>
</dbReference>
<dbReference type="PANTHER" id="PTHR34980:SF2">
    <property type="entry name" value="INNER MEMBRANE PROTEIN YHAH-RELATED"/>
    <property type="match status" value="1"/>
</dbReference>
<dbReference type="InterPro" id="IPR036259">
    <property type="entry name" value="MFS_trans_sf"/>
</dbReference>
<keyword evidence="3" id="KW-1185">Reference proteome</keyword>
<protein>
    <submittedName>
        <fullName evidence="2">DUF805 domain-containing protein</fullName>
    </submittedName>
</protein>
<comment type="caution">
    <text evidence="2">The sequence shown here is derived from an EMBL/GenBank/DDBJ whole genome shotgun (WGS) entry which is preliminary data.</text>
</comment>
<organism evidence="2 3">
    <name type="scientific">Mesorhizobium neociceri</name>
    <dbReference type="NCBI Taxonomy" id="1307853"/>
    <lineage>
        <taxon>Bacteria</taxon>
        <taxon>Pseudomonadati</taxon>
        <taxon>Pseudomonadota</taxon>
        <taxon>Alphaproteobacteria</taxon>
        <taxon>Hyphomicrobiales</taxon>
        <taxon>Phyllobacteriaceae</taxon>
        <taxon>Mesorhizobium</taxon>
    </lineage>
</organism>
<dbReference type="Proteomes" id="UP000558284">
    <property type="component" value="Unassembled WGS sequence"/>
</dbReference>
<proteinExistence type="predicted"/>
<dbReference type="Gene3D" id="2.40.50.140">
    <property type="entry name" value="Nucleic acid-binding proteins"/>
    <property type="match status" value="1"/>
</dbReference>
<evidence type="ECO:0000313" key="2">
    <source>
        <dbReference type="EMBL" id="MBA1143610.1"/>
    </source>
</evidence>
<gene>
    <name evidence="2" type="ORF">H0241_25645</name>
</gene>
<feature type="transmembrane region" description="Helical" evidence="1">
    <location>
        <begin position="113"/>
        <end position="137"/>
    </location>
</feature>
<dbReference type="SUPFAM" id="SSF103473">
    <property type="entry name" value="MFS general substrate transporter"/>
    <property type="match status" value="1"/>
</dbReference>
<dbReference type="Pfam" id="PF05656">
    <property type="entry name" value="DUF805"/>
    <property type="match status" value="1"/>
</dbReference>
<accession>A0A838BDZ9</accession>
<keyword evidence="1" id="KW-0472">Membrane</keyword>
<name>A0A838BDZ9_9HYPH</name>
<evidence type="ECO:0000313" key="3">
    <source>
        <dbReference type="Proteomes" id="UP000558284"/>
    </source>
</evidence>
<dbReference type="RefSeq" id="WP_181060626.1">
    <property type="nucleotide sequence ID" value="NZ_JACDTY010000015.1"/>
</dbReference>
<sequence>MRGAIYHYDEDQDFGYINGVDGKRYIFARADLDQPAVPAKGALVEFQPDDGTAHNIVAAASPAPSPSISQPPRPGRLVETRSAESTGLWAYFGRTMSVNYFNFNGRARRKEFWAFWLCCILVLAALFGFGILFNLAVNGFGINAGKTSVGFLPFVIFALACNLPWIALSVRRVHDIGLSGWLVLLCVIPAIGGVALLVFGLMPSQVGENPWGVMPAGVKV</sequence>
<dbReference type="InterPro" id="IPR008523">
    <property type="entry name" value="DUF805"/>
</dbReference>
<feature type="transmembrane region" description="Helical" evidence="1">
    <location>
        <begin position="180"/>
        <end position="202"/>
    </location>
</feature>
<dbReference type="AlphaFoldDB" id="A0A838BDZ9"/>
<keyword evidence="1" id="KW-0812">Transmembrane</keyword>
<dbReference type="InterPro" id="IPR012340">
    <property type="entry name" value="NA-bd_OB-fold"/>
</dbReference>
<dbReference type="PANTHER" id="PTHR34980">
    <property type="entry name" value="INNER MEMBRANE PROTEIN-RELATED-RELATED"/>
    <property type="match status" value="1"/>
</dbReference>
<keyword evidence="1" id="KW-1133">Transmembrane helix</keyword>
<feature type="transmembrane region" description="Helical" evidence="1">
    <location>
        <begin position="149"/>
        <end position="168"/>
    </location>
</feature>
<dbReference type="GO" id="GO:0005886">
    <property type="term" value="C:plasma membrane"/>
    <property type="evidence" value="ECO:0007669"/>
    <property type="project" value="TreeGrafter"/>
</dbReference>
<reference evidence="2 3" key="1">
    <citation type="submission" date="2020-07" db="EMBL/GenBank/DDBJ databases">
        <title>Definition of the novel symbiovar canariense within Mesorhizobium novociceri, a new species of genus Mesorhizobium nodulating Cicer canariense in the Caldera de Taburiente National Park (La Palma, Canary Islands).</title>
        <authorList>
            <person name="Leon-Barrios M."/>
            <person name="Perez-Yepez J."/>
            <person name="Flores-Felix J.D."/>
            <person name="Ramirez-Baena M.H."/>
            <person name="Pulido-Suarez L."/>
            <person name="Igual J.M."/>
            <person name="Velazquez E."/>
            <person name="Peix A."/>
        </authorList>
    </citation>
    <scope>NUCLEOTIDE SEQUENCE [LARGE SCALE GENOMIC DNA]</scope>
    <source>
        <strain evidence="2 3">CCANP35</strain>
    </source>
</reference>